<keyword evidence="4" id="KW-0175">Coiled coil</keyword>
<feature type="domain" description="Calponin-homology (CH)" evidence="6">
    <location>
        <begin position="135"/>
        <end position="251"/>
    </location>
</feature>
<dbReference type="OrthoDB" id="10017054at2759"/>
<evidence type="ECO:0000313" key="8">
    <source>
        <dbReference type="EMBL" id="KAG1305908.1"/>
    </source>
</evidence>
<dbReference type="Gene3D" id="1.20.58.60">
    <property type="match status" value="1"/>
</dbReference>
<dbReference type="EMBL" id="JAANQT010001251">
    <property type="protein sequence ID" value="KAG1305908.1"/>
    <property type="molecule type" value="Genomic_DNA"/>
</dbReference>
<feature type="region of interest" description="Disordered" evidence="5">
    <location>
        <begin position="2318"/>
        <end position="2385"/>
    </location>
</feature>
<dbReference type="SUPFAM" id="SSF143575">
    <property type="entry name" value="GAS2 domain-like"/>
    <property type="match status" value="1"/>
</dbReference>
<feature type="coiled-coil region" evidence="4">
    <location>
        <begin position="628"/>
        <end position="670"/>
    </location>
</feature>
<keyword evidence="2" id="KW-0963">Cytoplasm</keyword>
<feature type="region of interest" description="Disordered" evidence="5">
    <location>
        <begin position="2495"/>
        <end position="2536"/>
    </location>
</feature>
<dbReference type="PROSITE" id="PS50021">
    <property type="entry name" value="CH"/>
    <property type="match status" value="2"/>
</dbReference>
<proteinExistence type="predicted"/>
<sequence length="2566" mass="295278">MMTNKNNRDISTDYQDIQIRTLTKWMNVQLKEESVKSIDNDLKDGTKLLRLLSVVSNNPGLRPERGNMKIHAISNVSRALNFLKEEYKEDDNLPAIASEDIVSGDRKSILAILFFIMLKYQFHAILKDNKKGGIPEAKMGLLSWIRVELKDYITNEMIPNIQDFSKSWKNGLLFCLLIHKIEPQWIPNLSYLIQSIDKKEAWHELLNLAFDTAERELGIPKYLHTKDLLDTEYPHEPSIMLYISEFYNKIYTEEEESEEHKMKRLQDILIITQQQPTTPQPQLNDTIYINQQLEDIASQLDPLAINVFDYISTDIISELINHTDIHQPLNIQLLTLRFQWEQYFIQAVEWISSTHLELNQFISIARWSGKEDLYTEEVIENIIQSLVALESKLSDFDQGLYSNILDLYQQMESMHDLPDHMESRQTGFESAFEDLMKQSDFSRKIVEQLLSVINVVEKFQASRTLGEQLRDELSSDVIQMDTNQQDVYMDKVYSFKQDSARLIQSAATCIPYPPPPDMKTAMGTDDIHHSNEMTKEAIMSTINAYSMSLALIAEGLDQLLNSHYQSISFQQRVTEAQDMCKNIQSWINDKITSLTKSALNPLLIAQSLHQSLSSSSASSFTSSSEEALLINEEELHRLEKERDQMLSRLSQIENEDLIELEKIVQELEQEASIDSFESLKKAHSILSCLLAQRGLELDALKRRIEWETQWSRYHGQMVTLAKKACDFNIKRARYDPSKENPDKPSYQGDHELVQSFQWMQDRLSEIGDRPWSALLDSYQEMVSAYLAVFQTEDESILPEFIALKQSDLKLKHDDLKHLLAYTSDLLAQRSTITEFLMRVQDTYHEGEKIKEQLSKRLRRMNEEEQDQSPLEERIDKFRQEIKSIWSECGEHMPFPVYSGNWLRQQSSEAAATYRAHVRAQIKSLLEKKMGDLENLEKSLDVVLQTYREADRMKHLMAQYEKEADQLRQWIDEQIELLKRQHVEVSAESLLVDGNLQDLEQSRQGLWNQVEVFEQEKVKSLHDHIVQLIEASMKKSHNVDVSLAARQLGEVMEHLARLKQGLSDQAVTLEAAGMRTAWENNLSLGIRRLEEMGEQLREFTAKKNEMLSRENLREEDVMVLERELAKLMLLKTKFEKSLLPSIHMSYDAFIEYFPKLPRPMAVPDHLEVRMESLGRSCNRFQENVAVRSRELDFIKQRVSWETIVKKALDYLAEMEIEIDRFVDQKARWNATTAADVTQVAHDNDEEQLRTEWYSFYSQFENYQEVLNSIQLQFENLTKDTADYDQRVVPQSKKMNDVEIAKGRMQHILSFSNDVVSQRCLVSAFILRTAQLEQSAELIREEFITSSNQHEKDVINLLENHSERLQKFKAGIEDVRCQLAESIPYPVRSSKYISAEIKMVDEATNAAIHETIDTRNARLNEIWSSLEQLLATRERVSRRRLSIHTFKKQAAHTESWIHARHEILLTYAHAEGIEALEKSLSEIMSIQQAMKANETSFALLTSAYEKCKSTFEDKSLDQVQNQEDNEDLVQELVDVVHPTYNRLSQNWSELISTVEEANHYKQYALMKYKLSTWLQSTKELFENIFTVDSDVIEKNIAAWQAQTVQLDASGSQYKADLEINKEHLGTEQSQELTVLLDQGSIMIEKINVQLNHLQKTLTLAQLTSKYLADIQSLQDKVQNYLEIFKRIEQQYRHITLESSAARESQHQSLVSEYKDSFGKMEYLKDIHEDVCLQLKTIQSEKVDYSNDAQVILEKAWSELLSFESVVAALVSRTSSWIQYFNGLSNVEEDMNAIKSKMKSATEYDQLVQIECQLVAIDTTLSNDLIISSQELLNDQDNLTAFESLHSELVQQLKQLKENTSTRIKDKNKLKLIDHIQQTIDQLSQLSHRQRDTLDKHSKETVWSESCQDKIDVLLERCNQIIEASKVITKDCQTQLDDLKAIQCQELNSVYKFPDTDTLLKPMDDILALLVETIASEERYITVLKQVSTFKELEKQIIADMTYIVKTVSDIGDNEVVLSDIERHIEFLDEQAAEFVVATESIHLDKVLLTHDRESGIRESINISTTCVFDNINKAKKLGKEARAIYEKVIERQRIISKLKEIIQFVQEITKKLQALQPDKKDTLFIEFDTLCQHYDAVLPTKENDLQELLSAFFTSTNSMQQDEEINKLHQDMTEAIRQLNEFISSKKNEVYDQDDLSGFNKLVESFEVEISLLNAAIDNASPKNVNRASDKNIKSNLQALLRSLIASYKLHQPNIMHILEQARVESKKQSSDDHSRAEKWLAIGAKKWASVKAAAAARERELQDSINQLNNEFFNKLAASRPRRVLPPAPSPATHNRRSNVTTNLNGSSSPATPSPLQKRITTNEPNHKKVTNTSSHLSNGKPIYIPDPKNPLDVELSHIVNASPNRVTVKMIPGEVGKYWFGDENPRLVYCRILPSQLVMVRVGGGWVELSKFLRDHGLAEGTSSKFDLPMDIKKEQSPFQESYLQTIRSLSPSGRIALRGGGGGTSSSLASTRSSSKSSSSRSRSPLPGFMDGDKFVSMDEAGNHVVVKMKKAENDAKMPLVKKKL</sequence>
<dbReference type="InterPro" id="IPR003108">
    <property type="entry name" value="GAR_dom"/>
</dbReference>
<dbReference type="InterPro" id="IPR036872">
    <property type="entry name" value="CH_dom_sf"/>
</dbReference>
<evidence type="ECO:0000256" key="5">
    <source>
        <dbReference type="SAM" id="MobiDB-lite"/>
    </source>
</evidence>
<dbReference type="Proteomes" id="UP000716291">
    <property type="component" value="Unassembled WGS sequence"/>
</dbReference>
<name>A0A9P6X697_RHIOR</name>
<evidence type="ECO:0000256" key="4">
    <source>
        <dbReference type="SAM" id="Coils"/>
    </source>
</evidence>
<evidence type="ECO:0000256" key="2">
    <source>
        <dbReference type="ARBA" id="ARBA00022490"/>
    </source>
</evidence>
<evidence type="ECO:0000259" key="7">
    <source>
        <dbReference type="PROSITE" id="PS51460"/>
    </source>
</evidence>
<keyword evidence="9" id="KW-1185">Reference proteome</keyword>
<organism evidence="8 9">
    <name type="scientific">Rhizopus oryzae</name>
    <name type="common">Mucormycosis agent</name>
    <name type="synonym">Rhizopus arrhizus var. delemar</name>
    <dbReference type="NCBI Taxonomy" id="64495"/>
    <lineage>
        <taxon>Eukaryota</taxon>
        <taxon>Fungi</taxon>
        <taxon>Fungi incertae sedis</taxon>
        <taxon>Mucoromycota</taxon>
        <taxon>Mucoromycotina</taxon>
        <taxon>Mucoromycetes</taxon>
        <taxon>Mucorales</taxon>
        <taxon>Mucorineae</taxon>
        <taxon>Rhizopodaceae</taxon>
        <taxon>Rhizopus</taxon>
    </lineage>
</organism>
<feature type="domain" description="GAR" evidence="7">
    <location>
        <begin position="2386"/>
        <end position="2460"/>
    </location>
</feature>
<comment type="caution">
    <text evidence="8">The sequence shown here is derived from an EMBL/GenBank/DDBJ whole genome shotgun (WGS) entry which is preliminary data.</text>
</comment>
<evidence type="ECO:0000256" key="3">
    <source>
        <dbReference type="ARBA" id="ARBA00023212"/>
    </source>
</evidence>
<dbReference type="GO" id="GO:0005856">
    <property type="term" value="C:cytoskeleton"/>
    <property type="evidence" value="ECO:0007669"/>
    <property type="project" value="UniProtKB-SubCell"/>
</dbReference>
<feature type="coiled-coil region" evidence="4">
    <location>
        <begin position="918"/>
        <end position="976"/>
    </location>
</feature>
<feature type="coiled-coil region" evidence="4">
    <location>
        <begin position="843"/>
        <end position="880"/>
    </location>
</feature>
<dbReference type="GO" id="GO:0008017">
    <property type="term" value="F:microtubule binding"/>
    <property type="evidence" value="ECO:0007669"/>
    <property type="project" value="InterPro"/>
</dbReference>
<evidence type="ECO:0000259" key="6">
    <source>
        <dbReference type="PROSITE" id="PS50021"/>
    </source>
</evidence>
<feature type="compositionally biased region" description="Low complexity" evidence="5">
    <location>
        <begin position="2506"/>
        <end position="2525"/>
    </location>
</feature>
<protein>
    <submittedName>
        <fullName evidence="8">Uncharacterized protein</fullName>
    </submittedName>
</protein>
<dbReference type="Pfam" id="PF02187">
    <property type="entry name" value="GAS2"/>
    <property type="match status" value="1"/>
</dbReference>
<accession>A0A9P6X697</accession>
<dbReference type="SUPFAM" id="SSF46966">
    <property type="entry name" value="Spectrin repeat"/>
    <property type="match status" value="1"/>
</dbReference>
<dbReference type="Pfam" id="PF00307">
    <property type="entry name" value="CH"/>
    <property type="match status" value="2"/>
</dbReference>
<dbReference type="InterPro" id="IPR036534">
    <property type="entry name" value="GAR_dom_sf"/>
</dbReference>
<dbReference type="SMART" id="SM00033">
    <property type="entry name" value="CH"/>
    <property type="match status" value="2"/>
</dbReference>
<evidence type="ECO:0000313" key="9">
    <source>
        <dbReference type="Proteomes" id="UP000716291"/>
    </source>
</evidence>
<reference evidence="8" key="1">
    <citation type="journal article" date="2020" name="Microb. Genom.">
        <title>Genetic diversity of clinical and environmental Mucorales isolates obtained from an investigation of mucormycosis cases among solid organ transplant recipients.</title>
        <authorList>
            <person name="Nguyen M.H."/>
            <person name="Kaul D."/>
            <person name="Muto C."/>
            <person name="Cheng S.J."/>
            <person name="Richter R.A."/>
            <person name="Bruno V.M."/>
            <person name="Liu G."/>
            <person name="Beyhan S."/>
            <person name="Sundermann A.J."/>
            <person name="Mounaud S."/>
            <person name="Pasculle A.W."/>
            <person name="Nierman W.C."/>
            <person name="Driscoll E."/>
            <person name="Cumbie R."/>
            <person name="Clancy C.J."/>
            <person name="Dupont C.L."/>
        </authorList>
    </citation>
    <scope>NUCLEOTIDE SEQUENCE</scope>
    <source>
        <strain evidence="8">GL11</strain>
    </source>
</reference>
<evidence type="ECO:0000256" key="1">
    <source>
        <dbReference type="ARBA" id="ARBA00004245"/>
    </source>
</evidence>
<dbReference type="InterPro" id="IPR001715">
    <property type="entry name" value="CH_dom"/>
</dbReference>
<dbReference type="SUPFAM" id="SSF47576">
    <property type="entry name" value="Calponin-homology domain, CH-domain"/>
    <property type="match status" value="1"/>
</dbReference>
<dbReference type="Gene3D" id="3.30.920.20">
    <property type="entry name" value="Gas2-like domain"/>
    <property type="match status" value="1"/>
</dbReference>
<feature type="domain" description="Calponin-homology (CH)" evidence="6">
    <location>
        <begin position="16"/>
        <end position="121"/>
    </location>
</feature>
<dbReference type="SMART" id="SM00243">
    <property type="entry name" value="GAS2"/>
    <property type="match status" value="1"/>
</dbReference>
<keyword evidence="3" id="KW-0206">Cytoskeleton</keyword>
<feature type="compositionally biased region" description="Polar residues" evidence="5">
    <location>
        <begin position="2337"/>
        <end position="2363"/>
    </location>
</feature>
<dbReference type="PROSITE" id="PS51460">
    <property type="entry name" value="GAR"/>
    <property type="match status" value="1"/>
</dbReference>
<feature type="coiled-coil region" evidence="4">
    <location>
        <begin position="1836"/>
        <end position="1867"/>
    </location>
</feature>
<comment type="subcellular location">
    <subcellularLocation>
        <location evidence="1">Cytoplasm</location>
        <location evidence="1">Cytoskeleton</location>
    </subcellularLocation>
</comment>
<dbReference type="Gene3D" id="1.10.418.10">
    <property type="entry name" value="Calponin-like domain"/>
    <property type="match status" value="2"/>
</dbReference>
<dbReference type="PANTHER" id="PTHR11915">
    <property type="entry name" value="SPECTRIN/FILAMIN RELATED CYTOSKELETAL PROTEIN"/>
    <property type="match status" value="1"/>
</dbReference>
<gene>
    <name evidence="8" type="ORF">G6F64_008005</name>
</gene>